<reference evidence="1" key="1">
    <citation type="submission" date="2018-05" db="EMBL/GenBank/DDBJ databases">
        <authorList>
            <person name="Lanie J.A."/>
            <person name="Ng W.-L."/>
            <person name="Kazmierczak K.M."/>
            <person name="Andrzejewski T.M."/>
            <person name="Davidsen T.M."/>
            <person name="Wayne K.J."/>
            <person name="Tettelin H."/>
            <person name="Glass J.I."/>
            <person name="Rusch D."/>
            <person name="Podicherti R."/>
            <person name="Tsui H.-C.T."/>
            <person name="Winkler M.E."/>
        </authorList>
    </citation>
    <scope>NUCLEOTIDE SEQUENCE</scope>
</reference>
<protein>
    <submittedName>
        <fullName evidence="1">Uncharacterized protein</fullName>
    </submittedName>
</protein>
<dbReference type="EMBL" id="UINC01080958">
    <property type="protein sequence ID" value="SVC24382.1"/>
    <property type="molecule type" value="Genomic_DNA"/>
</dbReference>
<gene>
    <name evidence="1" type="ORF">METZ01_LOCUS277236</name>
</gene>
<accession>A0A382KM32</accession>
<organism evidence="1">
    <name type="scientific">marine metagenome</name>
    <dbReference type="NCBI Taxonomy" id="408172"/>
    <lineage>
        <taxon>unclassified sequences</taxon>
        <taxon>metagenomes</taxon>
        <taxon>ecological metagenomes</taxon>
    </lineage>
</organism>
<proteinExistence type="predicted"/>
<sequence length="40" mass="4525">MRCKDYNFCQKHTRTVGGVYDTSYAELHVGEAVVEGFLAE</sequence>
<name>A0A382KM32_9ZZZZ</name>
<evidence type="ECO:0000313" key="1">
    <source>
        <dbReference type="EMBL" id="SVC24382.1"/>
    </source>
</evidence>
<dbReference type="AlphaFoldDB" id="A0A382KM32"/>